<dbReference type="GeneID" id="70134914"/>
<protein>
    <submittedName>
        <fullName evidence="1">Uncharacterized protein</fullName>
    </submittedName>
</protein>
<dbReference type="Proteomes" id="UP000758603">
    <property type="component" value="Unassembled WGS sequence"/>
</dbReference>
<organism evidence="1 2">
    <name type="scientific">Truncatella angustata</name>
    <dbReference type="NCBI Taxonomy" id="152316"/>
    <lineage>
        <taxon>Eukaryota</taxon>
        <taxon>Fungi</taxon>
        <taxon>Dikarya</taxon>
        <taxon>Ascomycota</taxon>
        <taxon>Pezizomycotina</taxon>
        <taxon>Sordariomycetes</taxon>
        <taxon>Xylariomycetidae</taxon>
        <taxon>Amphisphaeriales</taxon>
        <taxon>Sporocadaceae</taxon>
        <taxon>Truncatella</taxon>
    </lineage>
</organism>
<gene>
    <name evidence="1" type="ORF">BKA67DRAFT_649705</name>
</gene>
<evidence type="ECO:0000313" key="2">
    <source>
        <dbReference type="Proteomes" id="UP000758603"/>
    </source>
</evidence>
<reference evidence="1" key="1">
    <citation type="journal article" date="2021" name="Nat. Commun.">
        <title>Genetic determinants of endophytism in the Arabidopsis root mycobiome.</title>
        <authorList>
            <person name="Mesny F."/>
            <person name="Miyauchi S."/>
            <person name="Thiergart T."/>
            <person name="Pickel B."/>
            <person name="Atanasova L."/>
            <person name="Karlsson M."/>
            <person name="Huettel B."/>
            <person name="Barry K.W."/>
            <person name="Haridas S."/>
            <person name="Chen C."/>
            <person name="Bauer D."/>
            <person name="Andreopoulos W."/>
            <person name="Pangilinan J."/>
            <person name="LaButti K."/>
            <person name="Riley R."/>
            <person name="Lipzen A."/>
            <person name="Clum A."/>
            <person name="Drula E."/>
            <person name="Henrissat B."/>
            <person name="Kohler A."/>
            <person name="Grigoriev I.V."/>
            <person name="Martin F.M."/>
            <person name="Hacquard S."/>
        </authorList>
    </citation>
    <scope>NUCLEOTIDE SEQUENCE</scope>
    <source>
        <strain evidence="1">MPI-SDFR-AT-0073</strain>
    </source>
</reference>
<name>A0A9P8UDS1_9PEZI</name>
<dbReference type="RefSeq" id="XP_045954571.1">
    <property type="nucleotide sequence ID" value="XM_046106023.1"/>
</dbReference>
<evidence type="ECO:0000313" key="1">
    <source>
        <dbReference type="EMBL" id="KAH6648059.1"/>
    </source>
</evidence>
<accession>A0A9P8UDS1</accession>
<proteinExistence type="predicted"/>
<comment type="caution">
    <text evidence="1">The sequence shown here is derived from an EMBL/GenBank/DDBJ whole genome shotgun (WGS) entry which is preliminary data.</text>
</comment>
<dbReference type="EMBL" id="JAGPXC010000008">
    <property type="protein sequence ID" value="KAH6648059.1"/>
    <property type="molecule type" value="Genomic_DNA"/>
</dbReference>
<dbReference type="AlphaFoldDB" id="A0A9P8UDS1"/>
<keyword evidence="2" id="KW-1185">Reference proteome</keyword>
<sequence>MQLRHFQRQCTLLPPVLSSTELDLGLSRLPGRSTLLSAAHDLRVSLADDKNMFRQVSGGSIVPAGGLVLETDLRLGGDLDHRTTCLGGSGRDVESSNPLSLSLIKTEYMPGSLEVFGLILQICESHDIYRHKGMFVLWITRMSCNAVIVEWQSAVIIDTYVRLFRIGYVAHSTVNWPSITFASVRYQFLDTLLMAKPDYTCSLLGVQPARA</sequence>